<dbReference type="Pfam" id="PF01339">
    <property type="entry name" value="CheB_methylest"/>
    <property type="match status" value="1"/>
</dbReference>
<dbReference type="GO" id="GO:0000156">
    <property type="term" value="F:phosphorelay response regulator activity"/>
    <property type="evidence" value="ECO:0007669"/>
    <property type="project" value="InterPro"/>
</dbReference>
<gene>
    <name evidence="6" type="ORF">C4520_19355</name>
</gene>
<sequence length="235" mass="25585">MIKYFRVVNLSDYGPSKSASEVRCARLTRGRRDASAESRPQVKTQAYDIIAIGASAGGLRALEKILEHLPENLEAPVVVVQHLDPRHRSLMAKILSRHTKAQVKQAEEGEALEAGKIYIAPPNRHLLINRDRTISLSQSELVHFVRPSADLLFESVAATYKDRAIAVILTGTGSDGAMGIQAIKKMGGTTIAQDEQSSEFYGMPSSAIRTGKVDFILPLSEIGPALVTLVRGEEL</sequence>
<dbReference type="PROSITE" id="PS50122">
    <property type="entry name" value="CHEB"/>
    <property type="match status" value="1"/>
</dbReference>
<evidence type="ECO:0000256" key="3">
    <source>
        <dbReference type="ARBA" id="ARBA00048267"/>
    </source>
</evidence>
<comment type="caution">
    <text evidence="6">The sequence shown here is derived from an EMBL/GenBank/DDBJ whole genome shotgun (WGS) entry which is preliminary data.</text>
</comment>
<protein>
    <recommendedName>
        <fullName evidence="2">protein-glutamate methylesterase</fullName>
        <ecNumber evidence="2">3.1.1.61</ecNumber>
    </recommendedName>
</protein>
<proteinExistence type="predicted"/>
<keyword evidence="1 4" id="KW-0378">Hydrolase</keyword>
<evidence type="ECO:0000259" key="5">
    <source>
        <dbReference type="PROSITE" id="PS50122"/>
    </source>
</evidence>
<dbReference type="CDD" id="cd16433">
    <property type="entry name" value="CheB"/>
    <property type="match status" value="1"/>
</dbReference>
<dbReference type="SUPFAM" id="SSF52738">
    <property type="entry name" value="Methylesterase CheB, C-terminal domain"/>
    <property type="match status" value="1"/>
</dbReference>
<feature type="domain" description="CheB-type methylesterase" evidence="5">
    <location>
        <begin position="43"/>
        <end position="233"/>
    </location>
</feature>
<dbReference type="EMBL" id="QZKU01000128">
    <property type="protein sequence ID" value="RJP16167.1"/>
    <property type="molecule type" value="Genomic_DNA"/>
</dbReference>
<evidence type="ECO:0000256" key="1">
    <source>
        <dbReference type="ARBA" id="ARBA00022801"/>
    </source>
</evidence>
<feature type="active site" evidence="4">
    <location>
        <position position="82"/>
    </location>
</feature>
<dbReference type="PANTHER" id="PTHR42872:SF3">
    <property type="entry name" value="PROTEIN-GLUTAMATE METHYLESTERASE_PROTEIN-GLUTAMINE GLUTAMINASE 1"/>
    <property type="match status" value="1"/>
</dbReference>
<evidence type="ECO:0000313" key="7">
    <source>
        <dbReference type="Proteomes" id="UP000265882"/>
    </source>
</evidence>
<organism evidence="6 7">
    <name type="scientific">Abyssobacteria bacterium (strain SURF_5)</name>
    <dbReference type="NCBI Taxonomy" id="2093360"/>
    <lineage>
        <taxon>Bacteria</taxon>
        <taxon>Pseudomonadati</taxon>
        <taxon>Candidatus Hydrogenedentota</taxon>
        <taxon>Candidatus Abyssobacteria</taxon>
    </lineage>
</organism>
<comment type="catalytic activity">
    <reaction evidence="3">
        <text>[protein]-L-glutamate 5-O-methyl ester + H2O = L-glutamyl-[protein] + methanol + H(+)</text>
        <dbReference type="Rhea" id="RHEA:23236"/>
        <dbReference type="Rhea" id="RHEA-COMP:10208"/>
        <dbReference type="Rhea" id="RHEA-COMP:10311"/>
        <dbReference type="ChEBI" id="CHEBI:15377"/>
        <dbReference type="ChEBI" id="CHEBI:15378"/>
        <dbReference type="ChEBI" id="CHEBI:17790"/>
        <dbReference type="ChEBI" id="CHEBI:29973"/>
        <dbReference type="ChEBI" id="CHEBI:82795"/>
        <dbReference type="EC" id="3.1.1.61"/>
    </reaction>
</comment>
<name>A0A3A4N2A3_ABYX5</name>
<accession>A0A3A4N2A3</accession>
<dbReference type="PANTHER" id="PTHR42872">
    <property type="entry name" value="PROTEIN-GLUTAMATE METHYLESTERASE/PROTEIN-GLUTAMINE GLUTAMINASE"/>
    <property type="match status" value="1"/>
</dbReference>
<dbReference type="AlphaFoldDB" id="A0A3A4N2A3"/>
<dbReference type="GO" id="GO:0008984">
    <property type="term" value="F:protein-glutamate methylesterase activity"/>
    <property type="evidence" value="ECO:0007669"/>
    <property type="project" value="UniProtKB-EC"/>
</dbReference>
<evidence type="ECO:0000256" key="2">
    <source>
        <dbReference type="ARBA" id="ARBA00039140"/>
    </source>
</evidence>
<evidence type="ECO:0000313" key="6">
    <source>
        <dbReference type="EMBL" id="RJP16167.1"/>
    </source>
</evidence>
<dbReference type="InterPro" id="IPR035909">
    <property type="entry name" value="CheB_C"/>
</dbReference>
<dbReference type="Proteomes" id="UP000265882">
    <property type="component" value="Unassembled WGS sequence"/>
</dbReference>
<keyword evidence="4" id="KW-0145">Chemotaxis</keyword>
<dbReference type="GO" id="GO:0006935">
    <property type="term" value="P:chemotaxis"/>
    <property type="evidence" value="ECO:0007669"/>
    <property type="project" value="UniProtKB-UniRule"/>
</dbReference>
<dbReference type="GO" id="GO:0005737">
    <property type="term" value="C:cytoplasm"/>
    <property type="evidence" value="ECO:0007669"/>
    <property type="project" value="InterPro"/>
</dbReference>
<dbReference type="Gene3D" id="3.40.50.180">
    <property type="entry name" value="Methylesterase CheB, C-terminal domain"/>
    <property type="match status" value="1"/>
</dbReference>
<dbReference type="EC" id="3.1.1.61" evidence="2"/>
<feature type="active site" evidence="4">
    <location>
        <position position="175"/>
    </location>
</feature>
<feature type="active site" evidence="4">
    <location>
        <position position="55"/>
    </location>
</feature>
<dbReference type="InterPro" id="IPR000673">
    <property type="entry name" value="Sig_transdc_resp-reg_Me-estase"/>
</dbReference>
<reference evidence="6 7" key="1">
    <citation type="journal article" date="2017" name="ISME J.">
        <title>Energy and carbon metabolisms in a deep terrestrial subsurface fluid microbial community.</title>
        <authorList>
            <person name="Momper L."/>
            <person name="Jungbluth S.P."/>
            <person name="Lee M.D."/>
            <person name="Amend J.P."/>
        </authorList>
    </citation>
    <scope>NUCLEOTIDE SEQUENCE [LARGE SCALE GENOMIC DNA]</scope>
    <source>
        <strain evidence="6">SURF_5</strain>
    </source>
</reference>
<evidence type="ECO:0000256" key="4">
    <source>
        <dbReference type="PROSITE-ProRule" id="PRU00050"/>
    </source>
</evidence>